<dbReference type="AlphaFoldDB" id="A0A6A4RZA8"/>
<name>A0A6A4RZA8_SCOMX</name>
<comment type="caution">
    <text evidence="1">The sequence shown here is derived from an EMBL/GenBank/DDBJ whole genome shotgun (WGS) entry which is preliminary data.</text>
</comment>
<protein>
    <submittedName>
        <fullName evidence="1">Uncharacterized protein</fullName>
    </submittedName>
</protein>
<sequence>MFTQDLVGYRLGGGECGTCEAGNLTDFGMKGRECSVDRKGGDGIVAVTRTAGEDQVRCGDPRPWLGGRISSGPCSGYRRIDKHRLRKHEADFDTTERHDVPTCSRPH</sequence>
<gene>
    <name evidence="1" type="ORF">F2P81_019303</name>
</gene>
<reference evidence="1 2" key="1">
    <citation type="submission" date="2019-06" db="EMBL/GenBank/DDBJ databases">
        <title>Draft genomes of female and male turbot (Scophthalmus maximus).</title>
        <authorList>
            <person name="Xu H."/>
            <person name="Xu X.-W."/>
            <person name="Shao C."/>
            <person name="Chen S."/>
        </authorList>
    </citation>
    <scope>NUCLEOTIDE SEQUENCE [LARGE SCALE GENOMIC DNA]</scope>
    <source>
        <strain evidence="1">Ysfricsl-2016a</strain>
        <tissue evidence="1">Blood</tissue>
    </source>
</reference>
<evidence type="ECO:0000313" key="2">
    <source>
        <dbReference type="Proteomes" id="UP000438429"/>
    </source>
</evidence>
<dbReference type="EMBL" id="VEVO01000017">
    <property type="protein sequence ID" value="KAF0028216.1"/>
    <property type="molecule type" value="Genomic_DNA"/>
</dbReference>
<dbReference type="Proteomes" id="UP000438429">
    <property type="component" value="Unassembled WGS sequence"/>
</dbReference>
<accession>A0A6A4RZA8</accession>
<organism evidence="1 2">
    <name type="scientific">Scophthalmus maximus</name>
    <name type="common">Turbot</name>
    <name type="synonym">Psetta maxima</name>
    <dbReference type="NCBI Taxonomy" id="52904"/>
    <lineage>
        <taxon>Eukaryota</taxon>
        <taxon>Metazoa</taxon>
        <taxon>Chordata</taxon>
        <taxon>Craniata</taxon>
        <taxon>Vertebrata</taxon>
        <taxon>Euteleostomi</taxon>
        <taxon>Actinopterygii</taxon>
        <taxon>Neopterygii</taxon>
        <taxon>Teleostei</taxon>
        <taxon>Neoteleostei</taxon>
        <taxon>Acanthomorphata</taxon>
        <taxon>Carangaria</taxon>
        <taxon>Pleuronectiformes</taxon>
        <taxon>Pleuronectoidei</taxon>
        <taxon>Scophthalmidae</taxon>
        <taxon>Scophthalmus</taxon>
    </lineage>
</organism>
<proteinExistence type="predicted"/>
<evidence type="ECO:0000313" key="1">
    <source>
        <dbReference type="EMBL" id="KAF0028216.1"/>
    </source>
</evidence>